<comment type="caution">
    <text evidence="1">The sequence shown here is derived from an EMBL/GenBank/DDBJ whole genome shotgun (WGS) entry which is preliminary data.</text>
</comment>
<name>A0A2T1M1S9_9CHRO</name>
<dbReference type="OrthoDB" id="485451at2"/>
<protein>
    <submittedName>
        <fullName evidence="1">Uncharacterized protein</fullName>
    </submittedName>
</protein>
<organism evidence="1 2">
    <name type="scientific">Aphanothece hegewaldii CCALA 016</name>
    <dbReference type="NCBI Taxonomy" id="2107694"/>
    <lineage>
        <taxon>Bacteria</taxon>
        <taxon>Bacillati</taxon>
        <taxon>Cyanobacteriota</taxon>
        <taxon>Cyanophyceae</taxon>
        <taxon>Oscillatoriophycideae</taxon>
        <taxon>Chroococcales</taxon>
        <taxon>Aphanothecaceae</taxon>
        <taxon>Aphanothece</taxon>
    </lineage>
</organism>
<proteinExistence type="predicted"/>
<dbReference type="Proteomes" id="UP000239001">
    <property type="component" value="Unassembled WGS sequence"/>
</dbReference>
<reference evidence="1 2" key="2">
    <citation type="submission" date="2018-03" db="EMBL/GenBank/DDBJ databases">
        <authorList>
            <person name="Keele B.F."/>
        </authorList>
    </citation>
    <scope>NUCLEOTIDE SEQUENCE [LARGE SCALE GENOMIC DNA]</scope>
    <source>
        <strain evidence="1 2">CCALA 016</strain>
    </source>
</reference>
<dbReference type="AlphaFoldDB" id="A0A2T1M1S9"/>
<keyword evidence="2" id="KW-1185">Reference proteome</keyword>
<evidence type="ECO:0000313" key="2">
    <source>
        <dbReference type="Proteomes" id="UP000239001"/>
    </source>
</evidence>
<gene>
    <name evidence="1" type="ORF">C7H19_03495</name>
</gene>
<evidence type="ECO:0000313" key="1">
    <source>
        <dbReference type="EMBL" id="PSF38585.1"/>
    </source>
</evidence>
<accession>A0A2T1M1S9</accession>
<dbReference type="EMBL" id="PXOH01000003">
    <property type="protein sequence ID" value="PSF38585.1"/>
    <property type="molecule type" value="Genomic_DNA"/>
</dbReference>
<reference evidence="1 2" key="1">
    <citation type="submission" date="2018-03" db="EMBL/GenBank/DDBJ databases">
        <title>The ancient ancestry and fast evolution of plastids.</title>
        <authorList>
            <person name="Moore K.R."/>
            <person name="Magnabosco C."/>
            <person name="Momper L."/>
            <person name="Gold D.A."/>
            <person name="Bosak T."/>
            <person name="Fournier G.P."/>
        </authorList>
    </citation>
    <scope>NUCLEOTIDE SEQUENCE [LARGE SCALE GENOMIC DNA]</scope>
    <source>
        <strain evidence="1 2">CCALA 016</strain>
    </source>
</reference>
<dbReference type="RefSeq" id="WP_106455506.1">
    <property type="nucleotide sequence ID" value="NZ_PXOH01000003.1"/>
</dbReference>
<sequence>MQSELYKTLTTLEKLSPKALEAIGQEHLEYSNYKIIGYWDETKQYYEEITLKKNCFVKLSSYSIEKHFINSSKNFWIKLKFKIQAEEVNTNINNIIGEMILILDHQFQYIDENWLIDVNSPFVVAKVEKEIN</sequence>